<dbReference type="Pfam" id="PF13628">
    <property type="entry name" value="DUF4142"/>
    <property type="match status" value="1"/>
</dbReference>
<protein>
    <submittedName>
        <fullName evidence="4">DUF4142 domain-containing protein</fullName>
    </submittedName>
</protein>
<feature type="domain" description="DUF4142" evidence="3">
    <location>
        <begin position="56"/>
        <end position="193"/>
    </location>
</feature>
<feature type="compositionally biased region" description="Low complexity" evidence="1">
    <location>
        <begin position="39"/>
        <end position="50"/>
    </location>
</feature>
<evidence type="ECO:0000313" key="4">
    <source>
        <dbReference type="EMBL" id="TFI58823.1"/>
    </source>
</evidence>
<dbReference type="AlphaFoldDB" id="A0A4Y8ZS33"/>
<dbReference type="InterPro" id="IPR012347">
    <property type="entry name" value="Ferritin-like"/>
</dbReference>
<dbReference type="InterPro" id="IPR025419">
    <property type="entry name" value="DUF4142"/>
</dbReference>
<dbReference type="Proteomes" id="UP000298213">
    <property type="component" value="Unassembled WGS sequence"/>
</dbReference>
<dbReference type="OrthoDB" id="8005547at2"/>
<name>A0A4Y8ZS33_9SPHN</name>
<evidence type="ECO:0000256" key="1">
    <source>
        <dbReference type="SAM" id="MobiDB-lite"/>
    </source>
</evidence>
<proteinExistence type="predicted"/>
<keyword evidence="2" id="KW-0732">Signal</keyword>
<sequence length="199" mass="20196">MRLTILFASTALTLAACSGGGGANESAEASDSLATDNMATGEPATGNTAATTEAGTAADYVATAAASDMFEIESARLAQQKAQDAEVKAFAGMLVTDHEKSTAELKTAAAQVQPPVPVLSAMTAEQQGNVQALQAASGADFDKLFLSQQIPAHETALALVQGYAASGDAAPLKQHASTVAAPIQRHLDQAKQLQGKIGQ</sequence>
<organism evidence="4 5">
    <name type="scientific">Sphingomonas parva</name>
    <dbReference type="NCBI Taxonomy" id="2555898"/>
    <lineage>
        <taxon>Bacteria</taxon>
        <taxon>Pseudomonadati</taxon>
        <taxon>Pseudomonadota</taxon>
        <taxon>Alphaproteobacteria</taxon>
        <taxon>Sphingomonadales</taxon>
        <taxon>Sphingomonadaceae</taxon>
        <taxon>Sphingomonas</taxon>
    </lineage>
</organism>
<feature type="signal peptide" evidence="2">
    <location>
        <begin position="1"/>
        <end position="23"/>
    </location>
</feature>
<feature type="chain" id="PRO_5021198687" evidence="2">
    <location>
        <begin position="24"/>
        <end position="199"/>
    </location>
</feature>
<dbReference type="PROSITE" id="PS51257">
    <property type="entry name" value="PROKAR_LIPOPROTEIN"/>
    <property type="match status" value="1"/>
</dbReference>
<evidence type="ECO:0000259" key="3">
    <source>
        <dbReference type="Pfam" id="PF13628"/>
    </source>
</evidence>
<evidence type="ECO:0000256" key="2">
    <source>
        <dbReference type="SAM" id="SignalP"/>
    </source>
</evidence>
<gene>
    <name evidence="4" type="ORF">E2493_08150</name>
</gene>
<accession>A0A4Y8ZS33</accession>
<dbReference type="RefSeq" id="WP_135085564.1">
    <property type="nucleotide sequence ID" value="NZ_SPDV01000012.1"/>
</dbReference>
<dbReference type="PANTHER" id="PTHR38593:SF1">
    <property type="entry name" value="BLR2558 PROTEIN"/>
    <property type="match status" value="1"/>
</dbReference>
<comment type="caution">
    <text evidence="4">The sequence shown here is derived from an EMBL/GenBank/DDBJ whole genome shotgun (WGS) entry which is preliminary data.</text>
</comment>
<keyword evidence="5" id="KW-1185">Reference proteome</keyword>
<evidence type="ECO:0000313" key="5">
    <source>
        <dbReference type="Proteomes" id="UP000298213"/>
    </source>
</evidence>
<feature type="region of interest" description="Disordered" evidence="1">
    <location>
        <begin position="20"/>
        <end position="50"/>
    </location>
</feature>
<dbReference type="Gene3D" id="1.20.1260.10">
    <property type="match status" value="1"/>
</dbReference>
<dbReference type="EMBL" id="SPDV01000012">
    <property type="protein sequence ID" value="TFI58823.1"/>
    <property type="molecule type" value="Genomic_DNA"/>
</dbReference>
<dbReference type="PANTHER" id="PTHR38593">
    <property type="entry name" value="BLR2558 PROTEIN"/>
    <property type="match status" value="1"/>
</dbReference>
<reference evidence="4 5" key="1">
    <citation type="submission" date="2019-03" db="EMBL/GenBank/DDBJ databases">
        <title>Genome sequence of Sphingomonas sp. 17J27-24.</title>
        <authorList>
            <person name="Kim M."/>
            <person name="Maeng S."/>
            <person name="Sathiyaraj S."/>
        </authorList>
    </citation>
    <scope>NUCLEOTIDE SEQUENCE [LARGE SCALE GENOMIC DNA]</scope>
    <source>
        <strain evidence="4 5">17J27-24</strain>
    </source>
</reference>